<evidence type="ECO:0008006" key="3">
    <source>
        <dbReference type="Google" id="ProtNLM"/>
    </source>
</evidence>
<keyword evidence="2" id="KW-1185">Reference proteome</keyword>
<organism evidence="1 2">
    <name type="scientific">Gordonia hydrophobica</name>
    <dbReference type="NCBI Taxonomy" id="40516"/>
    <lineage>
        <taxon>Bacteria</taxon>
        <taxon>Bacillati</taxon>
        <taxon>Actinomycetota</taxon>
        <taxon>Actinomycetes</taxon>
        <taxon>Mycobacteriales</taxon>
        <taxon>Gordoniaceae</taxon>
        <taxon>Gordonia</taxon>
    </lineage>
</organism>
<dbReference type="SUPFAM" id="SSF54786">
    <property type="entry name" value="YcfA/nrd intein domain"/>
    <property type="match status" value="1"/>
</dbReference>
<evidence type="ECO:0000313" key="1">
    <source>
        <dbReference type="EMBL" id="WYY07491.1"/>
    </source>
</evidence>
<dbReference type="InterPro" id="IPR038570">
    <property type="entry name" value="HicA_sf"/>
</dbReference>
<name>A0ABZ2U1B5_9ACTN</name>
<dbReference type="RefSeq" id="WP_066169529.1">
    <property type="nucleotide sequence ID" value="NZ_CP136137.1"/>
</dbReference>
<protein>
    <recommendedName>
        <fullName evidence="3">Type II toxin-antitoxin system HicA family toxin</fullName>
    </recommendedName>
</protein>
<dbReference type="Gene3D" id="3.30.920.30">
    <property type="entry name" value="Hypothetical protein"/>
    <property type="match status" value="1"/>
</dbReference>
<gene>
    <name evidence="1" type="ORF">RVF87_21320</name>
</gene>
<proteinExistence type="predicted"/>
<reference evidence="1 2" key="1">
    <citation type="journal article" date="2023" name="Virus Evol.">
        <title>Computational host range prediction-The good, the bad, and the ugly.</title>
        <authorList>
            <person name="Howell A.A."/>
            <person name="Versoza C.J."/>
            <person name="Pfeifer S.P."/>
        </authorList>
    </citation>
    <scope>NUCLEOTIDE SEQUENCE [LARGE SCALE GENOMIC DNA]</scope>
    <source>
        <strain evidence="1 2">1610/1b</strain>
    </source>
</reference>
<dbReference type="Proteomes" id="UP001479933">
    <property type="component" value="Chromosome"/>
</dbReference>
<evidence type="ECO:0000313" key="2">
    <source>
        <dbReference type="Proteomes" id="UP001479933"/>
    </source>
</evidence>
<accession>A0ABZ2U1B5</accession>
<sequence length="69" mass="7473">MIASEPTRLTLKRLRDAGFTGRNAKGSHALWRCQHGTVTVLVASGHKQTSPALVRKVNKAIAECADNCE</sequence>
<dbReference type="EMBL" id="CP136137">
    <property type="protein sequence ID" value="WYY07491.1"/>
    <property type="molecule type" value="Genomic_DNA"/>
</dbReference>